<keyword evidence="1" id="KW-0472">Membrane</keyword>
<comment type="caution">
    <text evidence="2">The sequence shown here is derived from an EMBL/GenBank/DDBJ whole genome shotgun (WGS) entry which is preliminary data.</text>
</comment>
<accession>A0A069RCD9</accession>
<evidence type="ECO:0000313" key="2">
    <source>
        <dbReference type="EMBL" id="KDR93920.1"/>
    </source>
</evidence>
<dbReference type="EMBL" id="JJMM01000010">
    <property type="protein sequence ID" value="KDR95347.1"/>
    <property type="molecule type" value="Genomic_DNA"/>
</dbReference>
<dbReference type="Proteomes" id="UP000027946">
    <property type="component" value="Unassembled WGS sequence"/>
</dbReference>
<protein>
    <submittedName>
        <fullName evidence="2">Uncharacterized protein</fullName>
    </submittedName>
</protein>
<dbReference type="EMBL" id="JJMM01000026">
    <property type="protein sequence ID" value="KDR93920.1"/>
    <property type="molecule type" value="Genomic_DNA"/>
</dbReference>
<dbReference type="OrthoDB" id="573194at2"/>
<feature type="transmembrane region" description="Helical" evidence="1">
    <location>
        <begin position="143"/>
        <end position="166"/>
    </location>
</feature>
<gene>
    <name evidence="3" type="ORF">CLIT_10c00740</name>
    <name evidence="2" type="ORF">CLIT_23c01920</name>
</gene>
<keyword evidence="4" id="KW-1185">Reference proteome</keyword>
<name>A0A069RCD9_PEPLI</name>
<keyword evidence="1" id="KW-1133">Transmembrane helix</keyword>
<feature type="transmembrane region" description="Helical" evidence="1">
    <location>
        <begin position="114"/>
        <end position="131"/>
    </location>
</feature>
<evidence type="ECO:0000313" key="4">
    <source>
        <dbReference type="Proteomes" id="UP000027946"/>
    </source>
</evidence>
<dbReference type="RefSeq" id="WP_038263497.1">
    <property type="nucleotide sequence ID" value="NZ_FSRH01000004.1"/>
</dbReference>
<dbReference type="STRING" id="1121324.CLIT_10c00740"/>
<proteinExistence type="predicted"/>
<evidence type="ECO:0000313" key="3">
    <source>
        <dbReference type="EMBL" id="KDR95347.1"/>
    </source>
</evidence>
<dbReference type="eggNOG" id="ENOG5032RHJ">
    <property type="taxonomic scope" value="Bacteria"/>
</dbReference>
<dbReference type="AlphaFoldDB" id="A0A069RCD9"/>
<organism evidence="2 4">
    <name type="scientific">Peptoclostridium litorale DSM 5388</name>
    <dbReference type="NCBI Taxonomy" id="1121324"/>
    <lineage>
        <taxon>Bacteria</taxon>
        <taxon>Bacillati</taxon>
        <taxon>Bacillota</taxon>
        <taxon>Clostridia</taxon>
        <taxon>Peptostreptococcales</taxon>
        <taxon>Peptoclostridiaceae</taxon>
        <taxon>Peptoclostridium</taxon>
    </lineage>
</organism>
<evidence type="ECO:0000256" key="1">
    <source>
        <dbReference type="SAM" id="Phobius"/>
    </source>
</evidence>
<keyword evidence="1" id="KW-0812">Transmembrane</keyword>
<reference evidence="2 4" key="1">
    <citation type="submission" date="2014-03" db="EMBL/GenBank/DDBJ databases">
        <title>Genome sequence of Clostridium litorale W6, DSM 5388.</title>
        <authorList>
            <person name="Poehlein A."/>
            <person name="Jagirdar A."/>
            <person name="Khonsari B."/>
            <person name="Chibani C.M."/>
            <person name="Gutierrez Gutierrez D.A."/>
            <person name="Davydova E."/>
            <person name="Alghaithi H.S."/>
            <person name="Nair K.P."/>
            <person name="Dhamotharan K."/>
            <person name="Chandran L."/>
            <person name="G W."/>
            <person name="Daniel R."/>
        </authorList>
    </citation>
    <scope>NUCLEOTIDE SEQUENCE [LARGE SCALE GENOMIC DNA]</scope>
    <source>
        <strain evidence="2 4">W6</strain>
    </source>
</reference>
<sequence>MKKKIDYLKQIYRFDKTRNTFIIEVSLDDYNEVFNGWDPSPFKKRDIEPDLKFFLEECSYDIPLKYELEIWFYMPEHMKDIKKERLTEAGIKNNFDFLTHIIGRELRSSKKKTIVYATMAFAFLFLAYSVQRNSISGKLLYSIMLEGVFIGGWVFLWEAFSIMFIVDQDVKKKLKEYKRFIRTNIEFKYVKKD</sequence>